<keyword evidence="3" id="KW-0255">Endonuclease</keyword>
<keyword evidence="3" id="KW-0540">Nuclease</keyword>
<dbReference type="InterPro" id="IPR027417">
    <property type="entry name" value="P-loop_NTPase"/>
</dbReference>
<protein>
    <submittedName>
        <fullName evidence="3">Putative ATP-dependent endonuclease of the OLD family</fullName>
    </submittedName>
</protein>
<reference evidence="4" key="1">
    <citation type="submission" date="2016-10" db="EMBL/GenBank/DDBJ databases">
        <authorList>
            <person name="Varghese N."/>
            <person name="Submissions S."/>
        </authorList>
    </citation>
    <scope>NUCLEOTIDE SEQUENCE [LARGE SCALE GENOMIC DNA]</scope>
    <source>
        <strain evidence="4">DSM 2179</strain>
    </source>
</reference>
<feature type="domain" description="OLD protein-like TOPRIM" evidence="2">
    <location>
        <begin position="436"/>
        <end position="505"/>
    </location>
</feature>
<keyword evidence="3" id="KW-0378">Hydrolase</keyword>
<dbReference type="STRING" id="84035.SAMN05660742_114109"/>
<organism evidence="3 4">
    <name type="scientific">Propionispira arboris</name>
    <dbReference type="NCBI Taxonomy" id="84035"/>
    <lineage>
        <taxon>Bacteria</taxon>
        <taxon>Bacillati</taxon>
        <taxon>Bacillota</taxon>
        <taxon>Negativicutes</taxon>
        <taxon>Selenomonadales</taxon>
        <taxon>Selenomonadaceae</taxon>
        <taxon>Propionispira</taxon>
    </lineage>
</organism>
<evidence type="ECO:0000313" key="4">
    <source>
        <dbReference type="Proteomes" id="UP000199662"/>
    </source>
</evidence>
<dbReference type="InterPro" id="IPR041685">
    <property type="entry name" value="AAA_GajA/Old/RecF-like"/>
</dbReference>
<keyword evidence="4" id="KW-1185">Reference proteome</keyword>
<dbReference type="Gene3D" id="3.40.50.300">
    <property type="entry name" value="P-loop containing nucleotide triphosphate hydrolases"/>
    <property type="match status" value="1"/>
</dbReference>
<proteinExistence type="predicted"/>
<dbReference type="InterPro" id="IPR034139">
    <property type="entry name" value="TOPRIM_OLD"/>
</dbReference>
<evidence type="ECO:0000313" key="3">
    <source>
        <dbReference type="EMBL" id="SEJ71488.1"/>
    </source>
</evidence>
<evidence type="ECO:0000259" key="2">
    <source>
        <dbReference type="Pfam" id="PF20469"/>
    </source>
</evidence>
<dbReference type="Proteomes" id="UP000199662">
    <property type="component" value="Unassembled WGS sequence"/>
</dbReference>
<dbReference type="EMBL" id="FNZK01000014">
    <property type="protein sequence ID" value="SEJ71488.1"/>
    <property type="molecule type" value="Genomic_DNA"/>
</dbReference>
<dbReference type="SUPFAM" id="SSF52540">
    <property type="entry name" value="P-loop containing nucleoside triphosphate hydrolases"/>
    <property type="match status" value="1"/>
</dbReference>
<feature type="domain" description="Endonuclease GajA/Old nuclease/RecF-like AAA" evidence="1">
    <location>
        <begin position="4"/>
        <end position="388"/>
    </location>
</feature>
<gene>
    <name evidence="3" type="ORF">SAMN05660742_114109</name>
</gene>
<sequence length="665" mass="75350">MDVYLKKIIIKNFRRFGEEGVEVVFNKGVNAIIGENNCGKSALIDAIRIAFSTVPYKKDIFFNKSDFHINNKGEVAQSAQLDLHLEDVPQYLIEIWDPEHPTQGEFHIKFYKTKTPNGVEKVKSTAWGGKSEGNPLSPDTFEAMEFAFLGALRDAESEMKPSRSSKLANLLSSVTNNEESRNDLVHILADAQGNILQKPQIQKAKEIINSNLLAIEQDILRQEIDIGLVEPRFESIAASLRAWLKPRWFYISKDDPLYTTVLKKCEELLCLECVQQDANGLHIDIGRFLSKIDKKDQQLKNQLIQLVNYSFELYQNGLGYNNLLFMSTVLGDMAIEKSGICYNLFLIEEPEAHLHPQLQELIHNFFESRHKASDTIQVIYTSHSPTLVSRIGVESINLLYEKNRKIQCLPLAKTAMDDTDKIYLKKYLDVTKSQLFFAKGILFVEGICEALLLPEMARLLERPLDKYAVEIVNINGVAFKPFAKLLTTAESSSCFTKAAIITDDDRCTDKDDKDTYISKDLDYDSDITDVIEKLKKGKPSDRFKNIEELCEGTEIELQNATKTLEYAISLHDNNILLILQAIESAFPRVGKALSDKVNSLSDITEKAICIWLFIQARNDSKGKVAQALCDLIQKQCDELKKGNTVDKPFEVPEYIKKAIYCVTEA</sequence>
<dbReference type="InterPro" id="IPR051396">
    <property type="entry name" value="Bact_Antivir_Def_Nuclease"/>
</dbReference>
<dbReference type="Pfam" id="PF20469">
    <property type="entry name" value="OLD-like_TOPRIM"/>
    <property type="match status" value="1"/>
</dbReference>
<dbReference type="AlphaFoldDB" id="A0A1H7B1Y4"/>
<dbReference type="GO" id="GO:0004519">
    <property type="term" value="F:endonuclease activity"/>
    <property type="evidence" value="ECO:0007669"/>
    <property type="project" value="UniProtKB-KW"/>
</dbReference>
<dbReference type="Pfam" id="PF13175">
    <property type="entry name" value="AAA_15"/>
    <property type="match status" value="1"/>
</dbReference>
<accession>A0A1H7B1Y4</accession>
<dbReference type="CDD" id="cd01026">
    <property type="entry name" value="TOPRIM_OLD"/>
    <property type="match status" value="1"/>
</dbReference>
<dbReference type="PANTHER" id="PTHR43581">
    <property type="entry name" value="ATP/GTP PHOSPHATASE"/>
    <property type="match status" value="1"/>
</dbReference>
<dbReference type="PANTHER" id="PTHR43581:SF4">
    <property type="entry name" value="ATP_GTP PHOSPHATASE"/>
    <property type="match status" value="1"/>
</dbReference>
<evidence type="ECO:0000259" key="1">
    <source>
        <dbReference type="Pfam" id="PF13175"/>
    </source>
</evidence>
<name>A0A1H7B1Y4_9FIRM</name>